<dbReference type="InterPro" id="IPR027417">
    <property type="entry name" value="P-loop_NTPase"/>
</dbReference>
<protein>
    <submittedName>
        <fullName evidence="7">Nucleoside ABC transporter ATP-binding protein</fullName>
    </submittedName>
</protein>
<dbReference type="Gene3D" id="3.40.50.300">
    <property type="entry name" value="P-loop containing nucleotide triphosphate hydrolases"/>
    <property type="match status" value="2"/>
</dbReference>
<dbReference type="PROSITE" id="PS50893">
    <property type="entry name" value="ABC_TRANSPORTER_2"/>
    <property type="match status" value="2"/>
</dbReference>
<keyword evidence="3" id="KW-0547">Nucleotide-binding</keyword>
<feature type="domain" description="ABC transporter" evidence="6">
    <location>
        <begin position="243"/>
        <end position="494"/>
    </location>
</feature>
<dbReference type="CDD" id="cd03216">
    <property type="entry name" value="ABC_Carb_Monos_I"/>
    <property type="match status" value="1"/>
</dbReference>
<dbReference type="InParanoid" id="A0A1I5GR73"/>
<keyword evidence="8" id="KW-1185">Reference proteome</keyword>
<dbReference type="PROSITE" id="PS00211">
    <property type="entry name" value="ABC_TRANSPORTER_1"/>
    <property type="match status" value="1"/>
</dbReference>
<evidence type="ECO:0000313" key="8">
    <source>
        <dbReference type="Proteomes" id="UP000183413"/>
    </source>
</evidence>
<evidence type="ECO:0000256" key="5">
    <source>
        <dbReference type="SAM" id="MobiDB-lite"/>
    </source>
</evidence>
<dbReference type="Pfam" id="PF00005">
    <property type="entry name" value="ABC_tran"/>
    <property type="match status" value="2"/>
</dbReference>
<accession>A0A1I5GR73</accession>
<dbReference type="InterPro" id="IPR050107">
    <property type="entry name" value="ABC_carbohydrate_import_ATPase"/>
</dbReference>
<dbReference type="GO" id="GO:0005524">
    <property type="term" value="F:ATP binding"/>
    <property type="evidence" value="ECO:0007669"/>
    <property type="project" value="UniProtKB-KW"/>
</dbReference>
<dbReference type="SUPFAM" id="SSF52540">
    <property type="entry name" value="P-loop containing nucleoside triphosphate hydrolases"/>
    <property type="match status" value="2"/>
</dbReference>
<dbReference type="PANTHER" id="PTHR43790">
    <property type="entry name" value="CARBOHYDRATE TRANSPORT ATP-BINDING PROTEIN MG119-RELATED"/>
    <property type="match status" value="1"/>
</dbReference>
<evidence type="ECO:0000256" key="2">
    <source>
        <dbReference type="ARBA" id="ARBA00022737"/>
    </source>
</evidence>
<organism evidence="7 8">
    <name type="scientific">Actinomadura madurae</name>
    <dbReference type="NCBI Taxonomy" id="1993"/>
    <lineage>
        <taxon>Bacteria</taxon>
        <taxon>Bacillati</taxon>
        <taxon>Actinomycetota</taxon>
        <taxon>Actinomycetes</taxon>
        <taxon>Streptosporangiales</taxon>
        <taxon>Thermomonosporaceae</taxon>
        <taxon>Actinomadura</taxon>
    </lineage>
</organism>
<feature type="domain" description="ABC transporter" evidence="6">
    <location>
        <begin position="2"/>
        <end position="242"/>
    </location>
</feature>
<keyword evidence="1" id="KW-0813">Transport</keyword>
<evidence type="ECO:0000313" key="7">
    <source>
        <dbReference type="EMBL" id="SFO38433.1"/>
    </source>
</evidence>
<dbReference type="SMART" id="SM00382">
    <property type="entry name" value="AAA"/>
    <property type="match status" value="2"/>
</dbReference>
<proteinExistence type="predicted"/>
<evidence type="ECO:0000259" key="6">
    <source>
        <dbReference type="PROSITE" id="PS50893"/>
    </source>
</evidence>
<dbReference type="GO" id="GO:0016887">
    <property type="term" value="F:ATP hydrolysis activity"/>
    <property type="evidence" value="ECO:0007669"/>
    <property type="project" value="InterPro"/>
</dbReference>
<evidence type="ECO:0000256" key="1">
    <source>
        <dbReference type="ARBA" id="ARBA00022448"/>
    </source>
</evidence>
<keyword evidence="2" id="KW-0677">Repeat</keyword>
<keyword evidence="4 7" id="KW-0067">ATP-binding</keyword>
<sequence length="507" mass="54676">MLEMRNISMRFGSNQVLGNVDLTVESGRIHALCGANGAGKSTLMKVLGGLYPSAEGTISLDGVETRLHTPRQALLAGIGMVYQEFDLVPSLSGAANVLLGHNTTRRLVPGLRYFSRGALQRQAERLSARYRFDVPLTRPVEELTVGARQLIQVLKVLAQDSRVVVFDEPTARLTATERAALFSVMRRLAGEGRSVIFISHYLEEVLEISDHVTILRDGRNVFDAPAANVTTAQISLHMVGHEVEKREFSRNTPGGVVLKVDKLSCRPHFSGVDFDVRAGEVVGLTGIVGSGRQQLVRALVGEAKSAGTVSLNGVPVSTRSPQSVVGRGIGFVPEDRRLEGIVPDRSIESNVILGTLSTVSRAGFVDRKEARRRAADVIDVLSVRCTGPGQPVSQLSGGNQQKVLLGRWLEGKSDALVLESPTVGVDVVASDEIHHHIRRLAGQGKAVLVSTDDLEELERIADRILVMVRGRIVAEFPPTVAKDHLIATLGGSDPSSPSQKEHAWPPS</sequence>
<dbReference type="STRING" id="1993.SAMN04489713_105360"/>
<name>A0A1I5GR73_9ACTN</name>
<dbReference type="InterPro" id="IPR003439">
    <property type="entry name" value="ABC_transporter-like_ATP-bd"/>
</dbReference>
<evidence type="ECO:0000256" key="4">
    <source>
        <dbReference type="ARBA" id="ARBA00022840"/>
    </source>
</evidence>
<dbReference type="Proteomes" id="UP000183413">
    <property type="component" value="Unassembled WGS sequence"/>
</dbReference>
<dbReference type="AlphaFoldDB" id="A0A1I5GR73"/>
<gene>
    <name evidence="7" type="ORF">SAMN04489713_105360</name>
</gene>
<feature type="region of interest" description="Disordered" evidence="5">
    <location>
        <begin position="488"/>
        <end position="507"/>
    </location>
</feature>
<dbReference type="EMBL" id="FOVH01000005">
    <property type="protein sequence ID" value="SFO38433.1"/>
    <property type="molecule type" value="Genomic_DNA"/>
</dbReference>
<reference evidence="7 8" key="1">
    <citation type="submission" date="2016-10" db="EMBL/GenBank/DDBJ databases">
        <authorList>
            <person name="de Groot N.N."/>
        </authorList>
    </citation>
    <scope>NUCLEOTIDE SEQUENCE [LARGE SCALE GENOMIC DNA]</scope>
    <source>
        <strain evidence="7 8">DSM 43067</strain>
    </source>
</reference>
<dbReference type="PANTHER" id="PTHR43790:SF9">
    <property type="entry name" value="GALACTOFURANOSE TRANSPORTER ATP-BINDING PROTEIN YTFR"/>
    <property type="match status" value="1"/>
</dbReference>
<evidence type="ECO:0000256" key="3">
    <source>
        <dbReference type="ARBA" id="ARBA00022741"/>
    </source>
</evidence>
<dbReference type="CDD" id="cd03215">
    <property type="entry name" value="ABC_Carb_Monos_II"/>
    <property type="match status" value="1"/>
</dbReference>
<dbReference type="InterPro" id="IPR003593">
    <property type="entry name" value="AAA+_ATPase"/>
</dbReference>
<dbReference type="InterPro" id="IPR017871">
    <property type="entry name" value="ABC_transporter-like_CS"/>
</dbReference>
<dbReference type="eggNOG" id="COG1129">
    <property type="taxonomic scope" value="Bacteria"/>
</dbReference>